<dbReference type="InterPro" id="IPR013324">
    <property type="entry name" value="RNA_pol_sigma_r3/r4-like"/>
</dbReference>
<proteinExistence type="inferred from homology"/>
<dbReference type="Gene3D" id="1.10.1740.10">
    <property type="match status" value="1"/>
</dbReference>
<dbReference type="Pfam" id="PF08281">
    <property type="entry name" value="Sigma70_r4_2"/>
    <property type="match status" value="1"/>
</dbReference>
<evidence type="ECO:0000313" key="6">
    <source>
        <dbReference type="EMBL" id="OQP63877.1"/>
    </source>
</evidence>
<dbReference type="STRING" id="1703345.A3860_23365"/>
<dbReference type="GO" id="GO:0016987">
    <property type="term" value="F:sigma factor activity"/>
    <property type="evidence" value="ECO:0007669"/>
    <property type="project" value="UniProtKB-KW"/>
</dbReference>
<dbReference type="PANTHER" id="PTHR43133">
    <property type="entry name" value="RNA POLYMERASE ECF-TYPE SIGMA FACTO"/>
    <property type="match status" value="1"/>
</dbReference>
<evidence type="ECO:0000313" key="7">
    <source>
        <dbReference type="Proteomes" id="UP000192796"/>
    </source>
</evidence>
<dbReference type="AlphaFoldDB" id="A0A1V9FZX2"/>
<dbReference type="GO" id="GO:0006352">
    <property type="term" value="P:DNA-templated transcription initiation"/>
    <property type="evidence" value="ECO:0007669"/>
    <property type="project" value="InterPro"/>
</dbReference>
<dbReference type="InterPro" id="IPR000792">
    <property type="entry name" value="Tscrpt_reg_LuxR_C"/>
</dbReference>
<evidence type="ECO:0000256" key="1">
    <source>
        <dbReference type="ARBA" id="ARBA00010641"/>
    </source>
</evidence>
<comment type="similarity">
    <text evidence="1">Belongs to the sigma-70 factor family. ECF subfamily.</text>
</comment>
<dbReference type="SUPFAM" id="SSF88659">
    <property type="entry name" value="Sigma3 and sigma4 domains of RNA polymerase sigma factors"/>
    <property type="match status" value="1"/>
</dbReference>
<evidence type="ECO:0000259" key="5">
    <source>
        <dbReference type="SMART" id="SM00421"/>
    </source>
</evidence>
<dbReference type="InterPro" id="IPR013249">
    <property type="entry name" value="RNA_pol_sigma70_r4_t2"/>
</dbReference>
<dbReference type="OrthoDB" id="8687055at2"/>
<organism evidence="6 7">
    <name type="scientific">Niastella vici</name>
    <dbReference type="NCBI Taxonomy" id="1703345"/>
    <lineage>
        <taxon>Bacteria</taxon>
        <taxon>Pseudomonadati</taxon>
        <taxon>Bacteroidota</taxon>
        <taxon>Chitinophagia</taxon>
        <taxon>Chitinophagales</taxon>
        <taxon>Chitinophagaceae</taxon>
        <taxon>Niastella</taxon>
    </lineage>
</organism>
<dbReference type="NCBIfam" id="TIGR02937">
    <property type="entry name" value="sigma70-ECF"/>
    <property type="match status" value="1"/>
</dbReference>
<name>A0A1V9FZX2_9BACT</name>
<dbReference type="InterPro" id="IPR013325">
    <property type="entry name" value="RNA_pol_sigma_r2"/>
</dbReference>
<dbReference type="CDD" id="cd06171">
    <property type="entry name" value="Sigma70_r4"/>
    <property type="match status" value="1"/>
</dbReference>
<comment type="caution">
    <text evidence="6">The sequence shown here is derived from an EMBL/GenBank/DDBJ whole genome shotgun (WGS) entry which is preliminary data.</text>
</comment>
<evidence type="ECO:0000256" key="2">
    <source>
        <dbReference type="ARBA" id="ARBA00023015"/>
    </source>
</evidence>
<keyword evidence="3" id="KW-0731">Sigma factor</keyword>
<dbReference type="NCBIfam" id="TIGR02985">
    <property type="entry name" value="Sig70_bacteroi1"/>
    <property type="match status" value="1"/>
</dbReference>
<dbReference type="SMART" id="SM00421">
    <property type="entry name" value="HTH_LUXR"/>
    <property type="match status" value="1"/>
</dbReference>
<dbReference type="PANTHER" id="PTHR43133:SF46">
    <property type="entry name" value="RNA POLYMERASE SIGMA-70 FACTOR ECF SUBFAMILY"/>
    <property type="match status" value="1"/>
</dbReference>
<reference evidence="6 7" key="1">
    <citation type="submission" date="2016-03" db="EMBL/GenBank/DDBJ databases">
        <title>Niastella vici sp. nov., isolated from farmland soil.</title>
        <authorList>
            <person name="Chen L."/>
            <person name="Wang D."/>
            <person name="Yang S."/>
            <person name="Wang G."/>
        </authorList>
    </citation>
    <scope>NUCLEOTIDE SEQUENCE [LARGE SCALE GENOMIC DNA]</scope>
    <source>
        <strain evidence="6 7">DJ57</strain>
    </source>
</reference>
<keyword evidence="7" id="KW-1185">Reference proteome</keyword>
<keyword evidence="2" id="KW-0805">Transcription regulation</keyword>
<dbReference type="Gene3D" id="1.10.10.10">
    <property type="entry name" value="Winged helix-like DNA-binding domain superfamily/Winged helix DNA-binding domain"/>
    <property type="match status" value="1"/>
</dbReference>
<dbReference type="InterPro" id="IPR014327">
    <property type="entry name" value="RNA_pol_sigma70_bacteroid"/>
</dbReference>
<dbReference type="GO" id="GO:0003677">
    <property type="term" value="F:DNA binding"/>
    <property type="evidence" value="ECO:0007669"/>
    <property type="project" value="InterPro"/>
</dbReference>
<gene>
    <name evidence="6" type="ORF">A3860_23365</name>
</gene>
<dbReference type="SUPFAM" id="SSF88946">
    <property type="entry name" value="Sigma2 domain of RNA polymerase sigma factors"/>
    <property type="match status" value="1"/>
</dbReference>
<dbReference type="Proteomes" id="UP000192796">
    <property type="component" value="Unassembled WGS sequence"/>
</dbReference>
<protein>
    <recommendedName>
        <fullName evidence="5">HTH luxR-type domain-containing protein</fullName>
    </recommendedName>
</protein>
<dbReference type="InterPro" id="IPR014284">
    <property type="entry name" value="RNA_pol_sigma-70_dom"/>
</dbReference>
<dbReference type="InterPro" id="IPR007627">
    <property type="entry name" value="RNA_pol_sigma70_r2"/>
</dbReference>
<dbReference type="Pfam" id="PF04542">
    <property type="entry name" value="Sigma70_r2"/>
    <property type="match status" value="1"/>
</dbReference>
<evidence type="ECO:0000256" key="3">
    <source>
        <dbReference type="ARBA" id="ARBA00023082"/>
    </source>
</evidence>
<sequence length="188" mass="22161">MNATDDIVWQQIRQRNMPAFESYYKEHFKKYLLVAYKFVRSVPVAQEIVNDVFLKIWEDAEKIMIESSLKAYIYKAVVNRSINALNKQQKEQQHQRALSLLPEAFYEEKQLETNELKLQLYKAIDNLPDQCKRVFQLSRFEGLKQQEIADKLGISIKTVKNHITLALKTLARHADRSLLLFLIIKSFL</sequence>
<accession>A0A1V9FZX2</accession>
<evidence type="ECO:0000256" key="4">
    <source>
        <dbReference type="ARBA" id="ARBA00023163"/>
    </source>
</evidence>
<dbReference type="InterPro" id="IPR036388">
    <property type="entry name" value="WH-like_DNA-bd_sf"/>
</dbReference>
<keyword evidence="4" id="KW-0804">Transcription</keyword>
<feature type="domain" description="HTH luxR-type" evidence="5">
    <location>
        <begin position="124"/>
        <end position="182"/>
    </location>
</feature>
<dbReference type="InterPro" id="IPR039425">
    <property type="entry name" value="RNA_pol_sigma-70-like"/>
</dbReference>
<dbReference type="EMBL" id="LVYD01000044">
    <property type="protein sequence ID" value="OQP63877.1"/>
    <property type="molecule type" value="Genomic_DNA"/>
</dbReference>
<dbReference type="RefSeq" id="WP_081147541.1">
    <property type="nucleotide sequence ID" value="NZ_LVYD01000044.1"/>
</dbReference>